<dbReference type="GO" id="GO:0015288">
    <property type="term" value="F:porin activity"/>
    <property type="evidence" value="ECO:0007669"/>
    <property type="project" value="TreeGrafter"/>
</dbReference>
<sequence length="248" mass="28052">MANFMYGSDFYLERSEQHTDQVINDSNIRMLPPTVRMVQLRGHDPVIHPDTEENVEAQTEEVFLNFVYQSYRNDTMRGETDNLQPVTELLNFTASPISPAAEIGRHLARIGDDINEKYADMFDGMISALNLSLDAESSYQAFTSIGQRVFAQGTNWGRIMTLLVFGYRIAMTVLRKQTLHFASFLTRIVSFVCRFVVSQQISKWIADHGGWRAALNYIPSASLSTFLLVSGLAAFSVLAVVTFNRFLK</sequence>
<keyword evidence="3" id="KW-1133">Transmembrane helix</keyword>
<dbReference type="PROSITE" id="PS50062">
    <property type="entry name" value="BCL2_FAMILY"/>
    <property type="match status" value="1"/>
</dbReference>
<dbReference type="AlphaFoldDB" id="A0A0B6ZL18"/>
<keyword evidence="3" id="KW-0472">Membrane</keyword>
<dbReference type="InterPro" id="IPR026298">
    <property type="entry name" value="Bcl-2_fam"/>
</dbReference>
<feature type="transmembrane region" description="Helical" evidence="3">
    <location>
        <begin position="217"/>
        <end position="243"/>
    </location>
</feature>
<evidence type="ECO:0000256" key="2">
    <source>
        <dbReference type="ARBA" id="ARBA00022703"/>
    </source>
</evidence>
<keyword evidence="2" id="KW-0053">Apoptosis</keyword>
<feature type="domain" description="Bcl-2 Bcl-2 homology region 1-3" evidence="4">
    <location>
        <begin position="107"/>
        <end position="211"/>
    </location>
</feature>
<dbReference type="GO" id="GO:0001836">
    <property type="term" value="P:release of cytochrome c from mitochondria"/>
    <property type="evidence" value="ECO:0007669"/>
    <property type="project" value="TreeGrafter"/>
</dbReference>
<dbReference type="GO" id="GO:0097192">
    <property type="term" value="P:extrinsic apoptotic signaling pathway in absence of ligand"/>
    <property type="evidence" value="ECO:0007669"/>
    <property type="project" value="TreeGrafter"/>
</dbReference>
<dbReference type="SMART" id="SM00337">
    <property type="entry name" value="BCL"/>
    <property type="match status" value="1"/>
</dbReference>
<reference evidence="5" key="1">
    <citation type="submission" date="2014-12" db="EMBL/GenBank/DDBJ databases">
        <title>Insight into the proteome of Arion vulgaris.</title>
        <authorList>
            <person name="Aradska J."/>
            <person name="Bulat T."/>
            <person name="Smidak R."/>
            <person name="Sarate P."/>
            <person name="Gangsoo J."/>
            <person name="Sialana F."/>
            <person name="Bilban M."/>
            <person name="Lubec G."/>
        </authorList>
    </citation>
    <scope>NUCLEOTIDE SEQUENCE</scope>
    <source>
        <tissue evidence="5">Skin</tissue>
    </source>
</reference>
<evidence type="ECO:0000259" key="4">
    <source>
        <dbReference type="SMART" id="SM00337"/>
    </source>
</evidence>
<dbReference type="EMBL" id="HACG01021666">
    <property type="protein sequence ID" value="CEK68531.1"/>
    <property type="molecule type" value="Transcribed_RNA"/>
</dbReference>
<evidence type="ECO:0000256" key="1">
    <source>
        <dbReference type="ARBA" id="ARBA00009458"/>
    </source>
</evidence>
<organism evidence="5">
    <name type="scientific">Arion vulgaris</name>
    <dbReference type="NCBI Taxonomy" id="1028688"/>
    <lineage>
        <taxon>Eukaryota</taxon>
        <taxon>Metazoa</taxon>
        <taxon>Spiralia</taxon>
        <taxon>Lophotrochozoa</taxon>
        <taxon>Mollusca</taxon>
        <taxon>Gastropoda</taxon>
        <taxon>Heterobranchia</taxon>
        <taxon>Euthyneura</taxon>
        <taxon>Panpulmonata</taxon>
        <taxon>Eupulmonata</taxon>
        <taxon>Stylommatophora</taxon>
        <taxon>Helicina</taxon>
        <taxon>Arionoidea</taxon>
        <taxon>Arionidae</taxon>
        <taxon>Arion</taxon>
    </lineage>
</organism>
<evidence type="ECO:0000313" key="5">
    <source>
        <dbReference type="EMBL" id="CEK68531.1"/>
    </source>
</evidence>
<dbReference type="GO" id="GO:0005741">
    <property type="term" value="C:mitochondrial outer membrane"/>
    <property type="evidence" value="ECO:0007669"/>
    <property type="project" value="TreeGrafter"/>
</dbReference>
<proteinExistence type="inferred from homology"/>
<dbReference type="CDD" id="cd06845">
    <property type="entry name" value="Bcl-2_like"/>
    <property type="match status" value="1"/>
</dbReference>
<dbReference type="InterPro" id="IPR036834">
    <property type="entry name" value="Bcl-2-like_sf"/>
</dbReference>
<dbReference type="GO" id="GO:0051400">
    <property type="term" value="F:BH domain binding"/>
    <property type="evidence" value="ECO:0007669"/>
    <property type="project" value="TreeGrafter"/>
</dbReference>
<comment type="similarity">
    <text evidence="1">Belongs to the Bcl-2 family.</text>
</comment>
<dbReference type="Gene3D" id="1.10.437.10">
    <property type="entry name" value="Blc2-like"/>
    <property type="match status" value="1"/>
</dbReference>
<dbReference type="PANTHER" id="PTHR11256">
    <property type="entry name" value="BCL-2 RELATED"/>
    <property type="match status" value="1"/>
</dbReference>
<dbReference type="PANTHER" id="PTHR11256:SF41">
    <property type="entry name" value="BCL-2 HOMOLOGOUS ANTAGONIST_KILLER"/>
    <property type="match status" value="1"/>
</dbReference>
<dbReference type="Pfam" id="PF00452">
    <property type="entry name" value="Bcl-2"/>
    <property type="match status" value="1"/>
</dbReference>
<name>A0A0B6ZL18_9EUPU</name>
<dbReference type="GO" id="GO:0008630">
    <property type="term" value="P:intrinsic apoptotic signaling pathway in response to DNA damage"/>
    <property type="evidence" value="ECO:0007669"/>
    <property type="project" value="TreeGrafter"/>
</dbReference>
<dbReference type="InterPro" id="IPR046371">
    <property type="entry name" value="Bcl-2_BH1-3"/>
</dbReference>
<dbReference type="SUPFAM" id="SSF56854">
    <property type="entry name" value="Bcl-2 inhibitors of programmed cell death"/>
    <property type="match status" value="1"/>
</dbReference>
<keyword evidence="3" id="KW-0812">Transmembrane</keyword>
<evidence type="ECO:0000256" key="3">
    <source>
        <dbReference type="SAM" id="Phobius"/>
    </source>
</evidence>
<protein>
    <recommendedName>
        <fullName evidence="4">Bcl-2 Bcl-2 homology region 1-3 domain-containing protein</fullName>
    </recommendedName>
</protein>
<dbReference type="GO" id="GO:0042981">
    <property type="term" value="P:regulation of apoptotic process"/>
    <property type="evidence" value="ECO:0007669"/>
    <property type="project" value="InterPro"/>
</dbReference>
<gene>
    <name evidence="5" type="primary">ORF66638</name>
</gene>
<dbReference type="InterPro" id="IPR002475">
    <property type="entry name" value="Bcl2-like"/>
</dbReference>
<accession>A0A0B6ZL18</accession>